<dbReference type="PANTHER" id="PTHR11731">
    <property type="entry name" value="PROTEASE FAMILY S9B,C DIPEPTIDYL-PEPTIDASE IV-RELATED"/>
    <property type="match status" value="1"/>
</dbReference>
<dbReference type="InterPro" id="IPR002469">
    <property type="entry name" value="Peptidase_S9B_N"/>
</dbReference>
<dbReference type="Gene3D" id="2.60.40.780">
    <property type="entry name" value="von Hippel-Lindau disease tumour suppressor, beta domain"/>
    <property type="match status" value="1"/>
</dbReference>
<dbReference type="Pfam" id="PF00930">
    <property type="entry name" value="DPPIV_N"/>
    <property type="match status" value="1"/>
</dbReference>
<dbReference type="AlphaFoldDB" id="W4H355"/>
<dbReference type="STRING" id="112090.W4H355"/>
<dbReference type="VEuPathDB" id="FungiDB:H257_02285"/>
<dbReference type="Gene3D" id="2.140.10.30">
    <property type="entry name" value="Dipeptidylpeptidase IV, N-terminal domain"/>
    <property type="match status" value="1"/>
</dbReference>
<dbReference type="Pfam" id="PF00326">
    <property type="entry name" value="Peptidase_S9"/>
    <property type="match status" value="1"/>
</dbReference>
<dbReference type="SUPFAM" id="SSF82171">
    <property type="entry name" value="DPP6 N-terminal domain-like"/>
    <property type="match status" value="1"/>
</dbReference>
<organism evidence="4">
    <name type="scientific">Aphanomyces astaci</name>
    <name type="common">Crayfish plague agent</name>
    <dbReference type="NCBI Taxonomy" id="112090"/>
    <lineage>
        <taxon>Eukaryota</taxon>
        <taxon>Sar</taxon>
        <taxon>Stramenopiles</taxon>
        <taxon>Oomycota</taxon>
        <taxon>Saprolegniomycetes</taxon>
        <taxon>Saprolegniales</taxon>
        <taxon>Verrucalvaceae</taxon>
        <taxon>Aphanomyces</taxon>
    </lineage>
</organism>
<accession>W4H355</accession>
<dbReference type="SUPFAM" id="SSF49468">
    <property type="entry name" value="VHL"/>
    <property type="match status" value="1"/>
</dbReference>
<proteinExistence type="predicted"/>
<dbReference type="InterPro" id="IPR001375">
    <property type="entry name" value="Peptidase_S9_cat"/>
</dbReference>
<sequence>MSSRFSNQLNPFMETRRWTGSAADYARAASLPNLLQGKVLNEHVEPQWSSDGTRLWYLRQVALDGRNEVCVVDVHTGESLVDNDRLKAAMGNVLADEFPSLEPREIRFRSVALVDNAPRVVRVRVAVPSPLPPAPQSWFQVDLERYAVQVQDTPYNDPSNHHLDEMALKPRRMVTQHTGNETHVQFTNGCAFHLLVYWVDGDGRQHQYHDVAPGASVVQQTYAGHVWHLTHETESMTWHRAVEGPHQVTVLGIDLTELVPWTLPDKPDQDASDVADAADAATDNDDLSAGFNVVHGGIQLTFDGTPEAHYDHVTVSPNGEYIACLLVVEPASASTYTLTLVEHCGAPKPTVQTHKYPQPGDDMRIFRPFVVHIASKTCIPVSTLLCDTPYDVTGLTWHPSSDWFSFLYNPRGHGFLRIVAVHVTGDTRVLLEDTSPSKFILHTKHYMHFLPCTHELLWISERSGYRHLYLYNVPASFHDMTELVGLALTSGPYVVRKVVDVNETSRTVTLAVSGFYPHQDPYYIHVLRLHLDTHELVPLTKADGFHRPLEYSADGSVYLDRYSRVDMAPCIELRRSVDGSLVCVLEQGNYKPLQDQVQWQPPSRFACPGRDGVTLIFGLVVFPIGYDFETRLRVVEHIYAGPHGAHVPKAFGLHLEMQQLAELGFAVVQVDGMGTAHRSKAFHDVCFQNIRDAGFPDRKLWLESLAVKFPSLDLSTGGVGIYGGSAGGQNAVAGLFHHGDMYSVAVADCGCHDNRVDKLWWNELWMGHPFNDQLYAANANATYAHHMQPHQHLQLTVGMLDANVDPACTFQLVQALIDADKDVDVVVFPKLGHGAGGSAYGTRKRWDFFVQHLQGNEPRHSTTKQTEAGGGLWGFPTRRKGGKGGDDLLRKKQAPQIATQSSKIMPDDGGDRKHDVFGDGTPCEGDEVDIDNLPPSLIASVEAGFSKPKRRIPFNPTEGEVHARESTRPWRLDGHRKLLAANHRAEEEQWEKRRLGLAKQVHEGLLHNYNIYVGISEVGNVIKLGQDQRRQEQQGLLPVHKDIAASAILVAAEKYDLARIAVLLDKVPKK</sequence>
<dbReference type="GeneID" id="20804281"/>
<dbReference type="GO" id="GO:0006508">
    <property type="term" value="P:proteolysis"/>
    <property type="evidence" value="ECO:0007669"/>
    <property type="project" value="InterPro"/>
</dbReference>
<evidence type="ECO:0000259" key="2">
    <source>
        <dbReference type="Pfam" id="PF00326"/>
    </source>
</evidence>
<dbReference type="SUPFAM" id="SSF53474">
    <property type="entry name" value="alpha/beta-Hydrolases"/>
    <property type="match status" value="1"/>
</dbReference>
<dbReference type="InterPro" id="IPR050278">
    <property type="entry name" value="Serine_Prot_S9B/DPPIV"/>
</dbReference>
<dbReference type="Gene3D" id="3.40.50.1820">
    <property type="entry name" value="alpha/beta hydrolase"/>
    <property type="match status" value="1"/>
</dbReference>
<name>W4H355_APHAT</name>
<evidence type="ECO:0000259" key="3">
    <source>
        <dbReference type="Pfam" id="PF00930"/>
    </source>
</evidence>
<feature type="region of interest" description="Disordered" evidence="1">
    <location>
        <begin position="857"/>
        <end position="884"/>
    </location>
</feature>
<dbReference type="GO" id="GO:0008236">
    <property type="term" value="F:serine-type peptidase activity"/>
    <property type="evidence" value="ECO:0007669"/>
    <property type="project" value="InterPro"/>
</dbReference>
<feature type="domain" description="Dipeptidylpeptidase IV N-terminal" evidence="3">
    <location>
        <begin position="316"/>
        <end position="567"/>
    </location>
</feature>
<evidence type="ECO:0008006" key="5">
    <source>
        <dbReference type="Google" id="ProtNLM"/>
    </source>
</evidence>
<reference evidence="4" key="1">
    <citation type="submission" date="2013-12" db="EMBL/GenBank/DDBJ databases">
        <title>The Genome Sequence of Aphanomyces astaci APO3.</title>
        <authorList>
            <consortium name="The Broad Institute Genomics Platform"/>
            <person name="Russ C."/>
            <person name="Tyler B."/>
            <person name="van West P."/>
            <person name="Dieguez-Uribeondo J."/>
            <person name="Young S.K."/>
            <person name="Zeng Q."/>
            <person name="Gargeya S."/>
            <person name="Fitzgerald M."/>
            <person name="Abouelleil A."/>
            <person name="Alvarado L."/>
            <person name="Chapman S.B."/>
            <person name="Gainer-Dewar J."/>
            <person name="Goldberg J."/>
            <person name="Griggs A."/>
            <person name="Gujja S."/>
            <person name="Hansen M."/>
            <person name="Howarth C."/>
            <person name="Imamovic A."/>
            <person name="Ireland A."/>
            <person name="Larimer J."/>
            <person name="McCowan C."/>
            <person name="Murphy C."/>
            <person name="Pearson M."/>
            <person name="Poon T.W."/>
            <person name="Priest M."/>
            <person name="Roberts A."/>
            <person name="Saif S."/>
            <person name="Shea T."/>
            <person name="Sykes S."/>
            <person name="Wortman J."/>
            <person name="Nusbaum C."/>
            <person name="Birren B."/>
        </authorList>
    </citation>
    <scope>NUCLEOTIDE SEQUENCE [LARGE SCALE GENOMIC DNA]</scope>
    <source>
        <strain evidence="4">APO3</strain>
    </source>
</reference>
<evidence type="ECO:0000256" key="1">
    <source>
        <dbReference type="SAM" id="MobiDB-lite"/>
    </source>
</evidence>
<evidence type="ECO:0000313" key="4">
    <source>
        <dbReference type="EMBL" id="ETV85674.1"/>
    </source>
</evidence>
<dbReference type="PANTHER" id="PTHR11731:SF118">
    <property type="entry name" value="BLR1971 PROTEIN"/>
    <property type="match status" value="1"/>
</dbReference>
<dbReference type="EMBL" id="KI913117">
    <property type="protein sequence ID" value="ETV85674.1"/>
    <property type="molecule type" value="Genomic_DNA"/>
</dbReference>
<feature type="domain" description="Peptidase S9 prolyl oligopeptidase catalytic" evidence="2">
    <location>
        <begin position="655"/>
        <end position="854"/>
    </location>
</feature>
<dbReference type="InterPro" id="IPR037140">
    <property type="entry name" value="VHL_beta_dom_sf"/>
</dbReference>
<gene>
    <name evidence="4" type="ORF">H257_02285</name>
</gene>
<dbReference type="InterPro" id="IPR029058">
    <property type="entry name" value="AB_hydrolase_fold"/>
</dbReference>
<protein>
    <recommendedName>
        <fullName evidence="5">Peptidase S9 prolyl oligopeptidase catalytic domain-containing protein</fullName>
    </recommendedName>
</protein>
<dbReference type="InterPro" id="IPR036208">
    <property type="entry name" value="VHL_sf"/>
</dbReference>
<dbReference type="OrthoDB" id="413400at2759"/>
<dbReference type="RefSeq" id="XP_009824146.1">
    <property type="nucleotide sequence ID" value="XM_009825844.1"/>
</dbReference>